<reference evidence="20" key="1">
    <citation type="submission" date="2025-08" db="UniProtKB">
        <authorList>
            <consortium name="RefSeq"/>
        </authorList>
    </citation>
    <scope>IDENTIFICATION</scope>
    <source>
        <tissue evidence="20">White muscle</tissue>
    </source>
</reference>
<evidence type="ECO:0000256" key="12">
    <source>
        <dbReference type="ARBA" id="ARBA00023163"/>
    </source>
</evidence>
<protein>
    <submittedName>
        <fullName evidence="20">E3 SUMO-protein ligase PIAS2-like isoform X2</fullName>
    </submittedName>
</protein>
<feature type="compositionally biased region" description="Low complexity" evidence="15">
    <location>
        <begin position="595"/>
        <end position="617"/>
    </location>
</feature>
<dbReference type="GeneID" id="120038006"/>
<dbReference type="GO" id="GO:0016925">
    <property type="term" value="P:protein sumoylation"/>
    <property type="evidence" value="ECO:0007669"/>
    <property type="project" value="TreeGrafter"/>
</dbReference>
<comment type="similarity">
    <text evidence="3">Belongs to the PIAS family.</text>
</comment>
<dbReference type="PANTHER" id="PTHR10782:SF12">
    <property type="entry name" value="E3 SUMO-PROTEIN LIGASE PIAS2"/>
    <property type="match status" value="1"/>
</dbReference>
<evidence type="ECO:0000259" key="17">
    <source>
        <dbReference type="PROSITE" id="PS51044"/>
    </source>
</evidence>
<dbReference type="Proteomes" id="UP000808372">
    <property type="component" value="Unplaced"/>
</dbReference>
<dbReference type="FunFam" id="3.30.40.10:FF:000003">
    <property type="entry name" value="E3 SUMO-protein ligase PIAS2 isoform X1"/>
    <property type="match status" value="1"/>
</dbReference>
<evidence type="ECO:0000256" key="8">
    <source>
        <dbReference type="ARBA" id="ARBA00022786"/>
    </source>
</evidence>
<dbReference type="GO" id="GO:0000785">
    <property type="term" value="C:chromatin"/>
    <property type="evidence" value="ECO:0007669"/>
    <property type="project" value="TreeGrafter"/>
</dbReference>
<dbReference type="Pfam" id="PF14324">
    <property type="entry name" value="PINIT"/>
    <property type="match status" value="1"/>
</dbReference>
<dbReference type="PROSITE" id="PS51044">
    <property type="entry name" value="ZF_SP_RING"/>
    <property type="match status" value="1"/>
</dbReference>
<dbReference type="Gene3D" id="1.10.720.30">
    <property type="entry name" value="SAP domain"/>
    <property type="match status" value="1"/>
</dbReference>
<keyword evidence="11" id="KW-0805">Transcription regulation</keyword>
<feature type="region of interest" description="Disordered" evidence="15">
    <location>
        <begin position="474"/>
        <end position="493"/>
    </location>
</feature>
<dbReference type="GO" id="GO:0003712">
    <property type="term" value="F:transcription coregulator activity"/>
    <property type="evidence" value="ECO:0007669"/>
    <property type="project" value="TreeGrafter"/>
</dbReference>
<organism evidence="19 20">
    <name type="scientific">Salvelinus namaycush</name>
    <name type="common">Lake trout</name>
    <name type="synonym">Salmo namaycush</name>
    <dbReference type="NCBI Taxonomy" id="8040"/>
    <lineage>
        <taxon>Eukaryota</taxon>
        <taxon>Metazoa</taxon>
        <taxon>Chordata</taxon>
        <taxon>Craniata</taxon>
        <taxon>Vertebrata</taxon>
        <taxon>Euteleostomi</taxon>
        <taxon>Actinopterygii</taxon>
        <taxon>Neopterygii</taxon>
        <taxon>Teleostei</taxon>
        <taxon>Protacanthopterygii</taxon>
        <taxon>Salmoniformes</taxon>
        <taxon>Salmonidae</taxon>
        <taxon>Salmoninae</taxon>
        <taxon>Salvelinus</taxon>
    </lineage>
</organism>
<evidence type="ECO:0000256" key="4">
    <source>
        <dbReference type="ARBA" id="ARBA00022499"/>
    </source>
</evidence>
<dbReference type="Gene3D" id="3.30.40.10">
    <property type="entry name" value="Zinc/RING finger domain, C3HC4 (zinc finger)"/>
    <property type="match status" value="1"/>
</dbReference>
<keyword evidence="5" id="KW-0808">Transferase</keyword>
<dbReference type="InterPro" id="IPR013083">
    <property type="entry name" value="Znf_RING/FYVE/PHD"/>
</dbReference>
<evidence type="ECO:0000256" key="9">
    <source>
        <dbReference type="ARBA" id="ARBA00022833"/>
    </source>
</evidence>
<evidence type="ECO:0000256" key="11">
    <source>
        <dbReference type="ARBA" id="ARBA00023015"/>
    </source>
</evidence>
<evidence type="ECO:0000313" key="20">
    <source>
        <dbReference type="RefSeq" id="XP_038839880.1"/>
    </source>
</evidence>
<dbReference type="InterPro" id="IPR003034">
    <property type="entry name" value="SAP_dom"/>
</dbReference>
<keyword evidence="13" id="KW-0539">Nucleus</keyword>
<evidence type="ECO:0000259" key="18">
    <source>
        <dbReference type="PROSITE" id="PS51466"/>
    </source>
</evidence>
<proteinExistence type="inferred from homology"/>
<accession>A0A8U0QAZ1</accession>
<dbReference type="SUPFAM" id="SSF68906">
    <property type="entry name" value="SAP domain"/>
    <property type="match status" value="1"/>
</dbReference>
<keyword evidence="10" id="KW-0832">Ubl conjugation</keyword>
<dbReference type="Pfam" id="PF02891">
    <property type="entry name" value="zf-MIZ"/>
    <property type="match status" value="1"/>
</dbReference>
<dbReference type="RefSeq" id="XP_038839880.1">
    <property type="nucleotide sequence ID" value="XM_038983952.1"/>
</dbReference>
<name>A0A8U0QAZ1_SALNM</name>
<keyword evidence="6" id="KW-0479">Metal-binding</keyword>
<evidence type="ECO:0000256" key="6">
    <source>
        <dbReference type="ARBA" id="ARBA00022723"/>
    </source>
</evidence>
<gene>
    <name evidence="20" type="primary">LOC120038006</name>
</gene>
<feature type="domain" description="PINIT" evidence="18">
    <location>
        <begin position="135"/>
        <end position="301"/>
    </location>
</feature>
<keyword evidence="8" id="KW-0833">Ubl conjugation pathway</keyword>
<feature type="domain" description="SP-RING-type" evidence="17">
    <location>
        <begin position="333"/>
        <end position="414"/>
    </location>
</feature>
<dbReference type="InterPro" id="IPR038654">
    <property type="entry name" value="PINIT_sf"/>
</dbReference>
<dbReference type="PANTHER" id="PTHR10782">
    <property type="entry name" value="ZINC FINGER MIZ DOMAIN-CONTAINING PROTEIN"/>
    <property type="match status" value="1"/>
</dbReference>
<dbReference type="Gene3D" id="2.60.120.780">
    <property type="entry name" value="PINIT domain"/>
    <property type="match status" value="1"/>
</dbReference>
<dbReference type="PROSITE" id="PS51466">
    <property type="entry name" value="PINIT"/>
    <property type="match status" value="1"/>
</dbReference>
<keyword evidence="9" id="KW-0862">Zinc</keyword>
<keyword evidence="7 14" id="KW-0863">Zinc-finger</keyword>
<evidence type="ECO:0000256" key="13">
    <source>
        <dbReference type="ARBA" id="ARBA00023242"/>
    </source>
</evidence>
<keyword evidence="12" id="KW-0804">Transcription</keyword>
<dbReference type="InterPro" id="IPR023321">
    <property type="entry name" value="PINIT"/>
</dbReference>
<evidence type="ECO:0000256" key="2">
    <source>
        <dbReference type="ARBA" id="ARBA00004718"/>
    </source>
</evidence>
<evidence type="ECO:0000256" key="3">
    <source>
        <dbReference type="ARBA" id="ARBA00005383"/>
    </source>
</evidence>
<dbReference type="InterPro" id="IPR036361">
    <property type="entry name" value="SAP_dom_sf"/>
</dbReference>
<comment type="subcellular location">
    <subcellularLocation>
        <location evidence="1">Nucleus speckle</location>
    </subcellularLocation>
</comment>
<sequence>MVSSFRVSELQVLLGFAGRNKSGPKHELLLRVLHLLKNASCSPAVQIKIKELYRRRYPRTIDTCLTDLAAVKSAFSAAAEGGGVTVVTSDLSDLSPDGAGVSRDFDLASDSLLLSGDSLLLHEETNKELRMNLQQPAPLIPPVHPDVQMKSLPFYDVLDILVKPSSLGASTVQRYHQEKYFIFALTPQQVREVCISRDFLPGGRRDYMVQIQLRFCLSETSCPQEDNYPNSLCIKVNGKLFPLPGYAPPPKNGVEQKRPGRPLNITSLVRLSSAVPNQISVTWAAEIGKTYSMSVYLVRQLTSPLLLQRLRMKGIRNPDHSRALIKEKLTADPDSEIATTSLRVSLMCPLGKMRLTVPCRAVTCSHLQCFDAALYLQMNEKKPTWVCPVCDKKAPYESLIIDGLFMEILNDCSDVDEIKFQEDGTWCPMRPRKEALSVSSTCIPKIEPRLCAVVPSHSELSSTNKKADVIDLTLESSSSSSEEEEEEPDPPLKKRCLYMSKTEEVHAKGVLTYQPSTVRLPNVQALDTPYLMSSLADYTVPFHHSTLSTIPTDMQSLDLFSLIQGDPQHYRSPMFLDNLTSSLQGATTSAGLVSSSSQYETSSHHTTATSSSHETGVITGGGGSNIISDIISLD</sequence>
<evidence type="ECO:0000256" key="5">
    <source>
        <dbReference type="ARBA" id="ARBA00022679"/>
    </source>
</evidence>
<keyword evidence="4" id="KW-1017">Isopeptide bond</keyword>
<evidence type="ECO:0000256" key="14">
    <source>
        <dbReference type="PROSITE-ProRule" id="PRU00452"/>
    </source>
</evidence>
<evidence type="ECO:0000256" key="10">
    <source>
        <dbReference type="ARBA" id="ARBA00022843"/>
    </source>
</evidence>
<dbReference type="PROSITE" id="PS50800">
    <property type="entry name" value="SAP"/>
    <property type="match status" value="1"/>
</dbReference>
<dbReference type="AlphaFoldDB" id="A0A8U0QAZ1"/>
<dbReference type="GO" id="GO:0006357">
    <property type="term" value="P:regulation of transcription by RNA polymerase II"/>
    <property type="evidence" value="ECO:0007669"/>
    <property type="project" value="TreeGrafter"/>
</dbReference>
<evidence type="ECO:0000256" key="7">
    <source>
        <dbReference type="ARBA" id="ARBA00022771"/>
    </source>
</evidence>
<dbReference type="CDD" id="cd16820">
    <property type="entry name" value="SP-RING_PIAS3"/>
    <property type="match status" value="1"/>
</dbReference>
<dbReference type="FunFam" id="2.60.120.780:FF:000001">
    <property type="entry name" value="E3 SUMO-protein ligase PIAS2 isoform X1"/>
    <property type="match status" value="1"/>
</dbReference>
<dbReference type="SMART" id="SM00513">
    <property type="entry name" value="SAP"/>
    <property type="match status" value="1"/>
</dbReference>
<evidence type="ECO:0000256" key="1">
    <source>
        <dbReference type="ARBA" id="ARBA00004324"/>
    </source>
</evidence>
<dbReference type="GO" id="GO:0061665">
    <property type="term" value="F:SUMO ligase activity"/>
    <property type="evidence" value="ECO:0007669"/>
    <property type="project" value="TreeGrafter"/>
</dbReference>
<evidence type="ECO:0000313" key="19">
    <source>
        <dbReference type="Proteomes" id="UP000808372"/>
    </source>
</evidence>
<dbReference type="InterPro" id="IPR004181">
    <property type="entry name" value="Znf_MIZ"/>
</dbReference>
<dbReference type="GO" id="GO:0008270">
    <property type="term" value="F:zinc ion binding"/>
    <property type="evidence" value="ECO:0007669"/>
    <property type="project" value="UniProtKB-KW"/>
</dbReference>
<feature type="region of interest" description="Disordered" evidence="15">
    <location>
        <begin position="595"/>
        <end position="620"/>
    </location>
</feature>
<evidence type="ECO:0000256" key="15">
    <source>
        <dbReference type="SAM" id="MobiDB-lite"/>
    </source>
</evidence>
<dbReference type="FunFam" id="1.10.720.30:FF:000001">
    <property type="entry name" value="E3 SUMO-protein ligase PIAS2 isoform 1"/>
    <property type="match status" value="1"/>
</dbReference>
<dbReference type="Pfam" id="PF02037">
    <property type="entry name" value="SAP"/>
    <property type="match status" value="1"/>
</dbReference>
<keyword evidence="19" id="KW-1185">Reference proteome</keyword>
<feature type="domain" description="SAP" evidence="16">
    <location>
        <begin position="2"/>
        <end position="36"/>
    </location>
</feature>
<dbReference type="GO" id="GO:0016607">
    <property type="term" value="C:nuclear speck"/>
    <property type="evidence" value="ECO:0007669"/>
    <property type="project" value="UniProtKB-SubCell"/>
</dbReference>
<evidence type="ECO:0000259" key="16">
    <source>
        <dbReference type="PROSITE" id="PS50800"/>
    </source>
</evidence>
<comment type="pathway">
    <text evidence="2">Protein modification; protein sumoylation.</text>
</comment>